<accession>A0ABY0P477</accession>
<evidence type="ECO:0000313" key="2">
    <source>
        <dbReference type="Proteomes" id="UP000199468"/>
    </source>
</evidence>
<dbReference type="Proteomes" id="UP000199468">
    <property type="component" value="Unassembled WGS sequence"/>
</dbReference>
<gene>
    <name evidence="1" type="ORF">SAMN05421844_107213</name>
</gene>
<name>A0ABY0P477_9HYPH</name>
<dbReference type="RefSeq" id="WP_091860332.1">
    <property type="nucleotide sequence ID" value="NZ_FNBZ01000007.1"/>
</dbReference>
<protein>
    <submittedName>
        <fullName evidence="1">Uncharacterized protein</fullName>
    </submittedName>
</protein>
<sequence>MSTAEKTDTTTMVSHPFPWRALAPTELLSDEHDVVDANGSLVAGDVEPDTAKALVDAANTQFALSQLTSITLPGAVYELDAAGEREIQRMVLEPGKIYPLPPGEELHGIPDPRIAALEAALVQVVSKFHEATVEATGEIRMSVEAADDEVRDIVEGLGLAKDLWGNPAEAEAAVSS</sequence>
<comment type="caution">
    <text evidence="1">The sequence shown here is derived from an EMBL/GenBank/DDBJ whole genome shotgun (WGS) entry which is preliminary data.</text>
</comment>
<reference evidence="1 2" key="1">
    <citation type="submission" date="2016-10" db="EMBL/GenBank/DDBJ databases">
        <authorList>
            <person name="Varghese N."/>
            <person name="Submissions S."/>
        </authorList>
    </citation>
    <scope>NUCLEOTIDE SEQUENCE [LARGE SCALE GENOMIC DNA]</scope>
    <source>
        <strain evidence="1 2">DSM 26672</strain>
    </source>
</reference>
<organism evidence="1 2">
    <name type="scientific">Bosea robiniae</name>
    <dbReference type="NCBI Taxonomy" id="1036780"/>
    <lineage>
        <taxon>Bacteria</taxon>
        <taxon>Pseudomonadati</taxon>
        <taxon>Pseudomonadota</taxon>
        <taxon>Alphaproteobacteria</taxon>
        <taxon>Hyphomicrobiales</taxon>
        <taxon>Boseaceae</taxon>
        <taxon>Bosea</taxon>
    </lineage>
</organism>
<dbReference type="EMBL" id="FNBZ01000007">
    <property type="protein sequence ID" value="SDH22614.1"/>
    <property type="molecule type" value="Genomic_DNA"/>
</dbReference>
<keyword evidence="2" id="KW-1185">Reference proteome</keyword>
<evidence type="ECO:0000313" key="1">
    <source>
        <dbReference type="EMBL" id="SDH22614.1"/>
    </source>
</evidence>
<proteinExistence type="predicted"/>